<evidence type="ECO:0000256" key="5">
    <source>
        <dbReference type="ARBA" id="ARBA00023163"/>
    </source>
</evidence>
<dbReference type="InterPro" id="IPR013249">
    <property type="entry name" value="RNA_pol_sigma70_r4_t2"/>
</dbReference>
<keyword evidence="5" id="KW-0804">Transcription</keyword>
<dbReference type="InterPro" id="IPR014284">
    <property type="entry name" value="RNA_pol_sigma-70_dom"/>
</dbReference>
<protein>
    <submittedName>
        <fullName evidence="8">SigE family RNA polymerase sigma factor</fullName>
    </submittedName>
</protein>
<dbReference type="Pfam" id="PF04542">
    <property type="entry name" value="Sigma70_r2"/>
    <property type="match status" value="1"/>
</dbReference>
<dbReference type="InterPro" id="IPR007627">
    <property type="entry name" value="RNA_pol_sigma70_r2"/>
</dbReference>
<dbReference type="Proteomes" id="UP001501570">
    <property type="component" value="Unassembled WGS sequence"/>
</dbReference>
<keyword evidence="2" id="KW-0805">Transcription regulation</keyword>
<evidence type="ECO:0000313" key="9">
    <source>
        <dbReference type="Proteomes" id="UP001501570"/>
    </source>
</evidence>
<evidence type="ECO:0000256" key="2">
    <source>
        <dbReference type="ARBA" id="ARBA00023015"/>
    </source>
</evidence>
<dbReference type="PANTHER" id="PTHR43133">
    <property type="entry name" value="RNA POLYMERASE ECF-TYPE SIGMA FACTO"/>
    <property type="match status" value="1"/>
</dbReference>
<dbReference type="InterPro" id="IPR013325">
    <property type="entry name" value="RNA_pol_sigma_r2"/>
</dbReference>
<dbReference type="Gene3D" id="1.10.1740.10">
    <property type="match status" value="1"/>
</dbReference>
<comment type="caution">
    <text evidence="8">The sequence shown here is derived from an EMBL/GenBank/DDBJ whole genome shotgun (WGS) entry which is preliminary data.</text>
</comment>
<evidence type="ECO:0000256" key="4">
    <source>
        <dbReference type="ARBA" id="ARBA00023125"/>
    </source>
</evidence>
<dbReference type="InterPro" id="IPR013324">
    <property type="entry name" value="RNA_pol_sigma_r3/r4-like"/>
</dbReference>
<keyword evidence="9" id="KW-1185">Reference proteome</keyword>
<evidence type="ECO:0000313" key="8">
    <source>
        <dbReference type="EMBL" id="GAA5194714.1"/>
    </source>
</evidence>
<comment type="similarity">
    <text evidence="1">Belongs to the sigma-70 factor family. ECF subfamily.</text>
</comment>
<evidence type="ECO:0000256" key="1">
    <source>
        <dbReference type="ARBA" id="ARBA00010641"/>
    </source>
</evidence>
<dbReference type="Pfam" id="PF08281">
    <property type="entry name" value="Sigma70_r4_2"/>
    <property type="match status" value="1"/>
</dbReference>
<sequence>MDTGWEELYAGQYRRLVALLTAIAGSRTEAEEAVQEAFVRALGLSGRRAVVDDPEAWLYRVSVNIVRSRWRRVLAARRAVARLHASDGPPTDGPDRVDSRMALLGALRRLPFEQREALVLHYLADLPIDAVAARVGSPVGTVKARLSRGRAALARMLGEESMKGGERSA</sequence>
<dbReference type="PANTHER" id="PTHR43133:SF50">
    <property type="entry name" value="ECF RNA POLYMERASE SIGMA FACTOR SIGM"/>
    <property type="match status" value="1"/>
</dbReference>
<feature type="domain" description="RNA polymerase sigma factor 70 region 4 type 2" evidence="7">
    <location>
        <begin position="101"/>
        <end position="153"/>
    </location>
</feature>
<dbReference type="Gene3D" id="1.10.10.10">
    <property type="entry name" value="Winged helix-like DNA-binding domain superfamily/Winged helix DNA-binding domain"/>
    <property type="match status" value="1"/>
</dbReference>
<dbReference type="SUPFAM" id="SSF88946">
    <property type="entry name" value="Sigma2 domain of RNA polymerase sigma factors"/>
    <property type="match status" value="1"/>
</dbReference>
<evidence type="ECO:0000259" key="6">
    <source>
        <dbReference type="Pfam" id="PF04542"/>
    </source>
</evidence>
<proteinExistence type="inferred from homology"/>
<keyword evidence="4" id="KW-0238">DNA-binding</keyword>
<reference evidence="9" key="1">
    <citation type="journal article" date="2019" name="Int. J. Syst. Evol. Microbiol.">
        <title>The Global Catalogue of Microorganisms (GCM) 10K type strain sequencing project: providing services to taxonomists for standard genome sequencing and annotation.</title>
        <authorList>
            <consortium name="The Broad Institute Genomics Platform"/>
            <consortium name="The Broad Institute Genome Sequencing Center for Infectious Disease"/>
            <person name="Wu L."/>
            <person name="Ma J."/>
        </authorList>
    </citation>
    <scope>NUCLEOTIDE SEQUENCE [LARGE SCALE GENOMIC DNA]</scope>
    <source>
        <strain evidence="9">JCM 18304</strain>
    </source>
</reference>
<keyword evidence="3" id="KW-0731">Sigma factor</keyword>
<evidence type="ECO:0000259" key="7">
    <source>
        <dbReference type="Pfam" id="PF08281"/>
    </source>
</evidence>
<organism evidence="8 9">
    <name type="scientific">Rugosimonospora acidiphila</name>
    <dbReference type="NCBI Taxonomy" id="556531"/>
    <lineage>
        <taxon>Bacteria</taxon>
        <taxon>Bacillati</taxon>
        <taxon>Actinomycetota</taxon>
        <taxon>Actinomycetes</taxon>
        <taxon>Micromonosporales</taxon>
        <taxon>Micromonosporaceae</taxon>
        <taxon>Rugosimonospora</taxon>
    </lineage>
</organism>
<dbReference type="EMBL" id="BAABJQ010000022">
    <property type="protein sequence ID" value="GAA5194714.1"/>
    <property type="molecule type" value="Genomic_DNA"/>
</dbReference>
<gene>
    <name evidence="8" type="ORF">GCM10023322_59800</name>
</gene>
<dbReference type="SUPFAM" id="SSF88659">
    <property type="entry name" value="Sigma3 and sigma4 domains of RNA polymerase sigma factors"/>
    <property type="match status" value="1"/>
</dbReference>
<dbReference type="InterPro" id="IPR036388">
    <property type="entry name" value="WH-like_DNA-bd_sf"/>
</dbReference>
<dbReference type="InterPro" id="IPR039425">
    <property type="entry name" value="RNA_pol_sigma-70-like"/>
</dbReference>
<feature type="domain" description="RNA polymerase sigma-70 region 2" evidence="6">
    <location>
        <begin position="12"/>
        <end position="72"/>
    </location>
</feature>
<accession>A0ABP9SF70</accession>
<dbReference type="RefSeq" id="WP_345635238.1">
    <property type="nucleotide sequence ID" value="NZ_BAABJQ010000022.1"/>
</dbReference>
<dbReference type="NCBIfam" id="TIGR02937">
    <property type="entry name" value="sigma70-ECF"/>
    <property type="match status" value="1"/>
</dbReference>
<evidence type="ECO:0000256" key="3">
    <source>
        <dbReference type="ARBA" id="ARBA00023082"/>
    </source>
</evidence>
<name>A0ABP9SF70_9ACTN</name>